<dbReference type="InterPro" id="IPR005653">
    <property type="entry name" value="OstA-like_N"/>
</dbReference>
<evidence type="ECO:0000313" key="6">
    <source>
        <dbReference type="Proteomes" id="UP001218638"/>
    </source>
</evidence>
<dbReference type="GO" id="GO:1990351">
    <property type="term" value="C:transporter complex"/>
    <property type="evidence" value="ECO:0007669"/>
    <property type="project" value="TreeGrafter"/>
</dbReference>
<sequence length="702" mass="78602">MLSRLVSSWSFILTAAVAGTGGAFAQTAVAPTPNITAEDSVLDFANRTVVFRGNAQVSFGDLKLAADEMEWQRDSNLVIARGHAVVQRGDLRLLAEELTYHTLDRSYTVTDLRFGRAPLYFSGGMVEGTAEQLIFTDAVVSFGEPHPWSPTLTAKTLTYFPERERIEASGGRLGLGFFQPIPLPATPLPTSIPLVNDLTFDGGYTSRLGAHLLVGAQVPIAETVRVGAEAGFYTKRGVMVGPTLSYDWGTDENAHATGRFSSGYIYDTGRRLTDIRGQPISPNRGIAQWEHRQHIGEQLTLNADLHYWSDSEVLRDFKARDFFPVQVPDTYVDLSHVTANTVSGLFLRAQPNPYHQVRQRLPELTFDLLPTPFGVAGLVHEASASAAVLRDDPPAGGGELRSNRVDLYYALTRPWQPQSWMSVNPVAGVRLTHYADAVGGRSDYTRALGELGVDAEMRASAVFDYQNERWGIDGLRHLVTPRLSYRYIPDADKGSAYIPAIDRRVFATYLEPLALGARRQIDDLSRTHTLRLAVDQRLQTRDPIYGSRDLVRLNVAIDSRFDRAPGERTLSALHTELRLSPAPFVDLELYHRVTPGDWTSRELNTAITLRSADRWRLQFGNHYLAGDIQEFIAGFSYRVNEVWEGYTRVHLDSRRDRFVEQTYGVRQTIANRWIVGYELSFFEGPRRESDFGFNLVLDAIRF</sequence>
<keyword evidence="2" id="KW-0732">Signal</keyword>
<dbReference type="PANTHER" id="PTHR30189:SF1">
    <property type="entry name" value="LPS-ASSEMBLY PROTEIN LPTD"/>
    <property type="match status" value="1"/>
</dbReference>
<dbReference type="KEGG" id="slom:PXH66_09990"/>
<evidence type="ECO:0000259" key="3">
    <source>
        <dbReference type="Pfam" id="PF03968"/>
    </source>
</evidence>
<evidence type="ECO:0000259" key="4">
    <source>
        <dbReference type="Pfam" id="PF04453"/>
    </source>
</evidence>
<proteinExistence type="predicted"/>
<dbReference type="InterPro" id="IPR007543">
    <property type="entry name" value="LptD_C"/>
</dbReference>
<dbReference type="GO" id="GO:0009279">
    <property type="term" value="C:cell outer membrane"/>
    <property type="evidence" value="ECO:0007669"/>
    <property type="project" value="TreeGrafter"/>
</dbReference>
<dbReference type="Pfam" id="PF03968">
    <property type="entry name" value="LptD_N"/>
    <property type="match status" value="1"/>
</dbReference>
<feature type="chain" id="PRO_5042178172" evidence="2">
    <location>
        <begin position="26"/>
        <end position="702"/>
    </location>
</feature>
<dbReference type="AlphaFoldDB" id="A0AAF0I3N3"/>
<gene>
    <name evidence="5" type="primary">lptD</name>
    <name evidence="5" type="ORF">PXH66_09990</name>
</gene>
<keyword evidence="6" id="KW-1185">Reference proteome</keyword>
<protein>
    <submittedName>
        <fullName evidence="5">LPS assembly protein LptD</fullName>
    </submittedName>
</protein>
<organism evidence="5 6">
    <name type="scientific">Synoicihabitans lomoniglobus</name>
    <dbReference type="NCBI Taxonomy" id="2909285"/>
    <lineage>
        <taxon>Bacteria</taxon>
        <taxon>Pseudomonadati</taxon>
        <taxon>Verrucomicrobiota</taxon>
        <taxon>Opitutia</taxon>
        <taxon>Opitutales</taxon>
        <taxon>Opitutaceae</taxon>
        <taxon>Synoicihabitans</taxon>
    </lineage>
</organism>
<name>A0AAF0I3N3_9BACT</name>
<dbReference type="InterPro" id="IPR050218">
    <property type="entry name" value="LptD"/>
</dbReference>
<dbReference type="GO" id="GO:0061024">
    <property type="term" value="P:membrane organization"/>
    <property type="evidence" value="ECO:0007669"/>
    <property type="project" value="InterPro"/>
</dbReference>
<dbReference type="Gene3D" id="2.60.450.10">
    <property type="entry name" value="Lipopolysaccharide (LPS) transport protein A like domain"/>
    <property type="match status" value="1"/>
</dbReference>
<dbReference type="Proteomes" id="UP001218638">
    <property type="component" value="Chromosome"/>
</dbReference>
<reference evidence="5" key="1">
    <citation type="submission" date="2023-03" db="EMBL/GenBank/DDBJ databases">
        <title>Lomoglobus Profundus gen. nov., sp. nov., a novel member of the phylum Verrucomicrobia, isolated from deep-marine sediment of South China Sea.</title>
        <authorList>
            <person name="Ahmad T."/>
            <person name="Ishaq S.E."/>
            <person name="Wang F."/>
        </authorList>
    </citation>
    <scope>NUCLEOTIDE SEQUENCE</scope>
    <source>
        <strain evidence="5">LMO-M01</strain>
    </source>
</reference>
<keyword evidence="1" id="KW-0998">Cell outer membrane</keyword>
<dbReference type="Pfam" id="PF04453">
    <property type="entry name" value="LptD"/>
    <property type="match status" value="1"/>
</dbReference>
<accession>A0AAF0I3N3</accession>
<evidence type="ECO:0000256" key="2">
    <source>
        <dbReference type="SAM" id="SignalP"/>
    </source>
</evidence>
<dbReference type="EMBL" id="CP119075">
    <property type="protein sequence ID" value="WED67182.1"/>
    <property type="molecule type" value="Genomic_DNA"/>
</dbReference>
<evidence type="ECO:0000313" key="5">
    <source>
        <dbReference type="EMBL" id="WED67182.1"/>
    </source>
</evidence>
<dbReference type="PANTHER" id="PTHR30189">
    <property type="entry name" value="LPS-ASSEMBLY PROTEIN"/>
    <property type="match status" value="1"/>
</dbReference>
<feature type="signal peptide" evidence="2">
    <location>
        <begin position="1"/>
        <end position="25"/>
    </location>
</feature>
<evidence type="ECO:0000256" key="1">
    <source>
        <dbReference type="ARBA" id="ARBA00023237"/>
    </source>
</evidence>
<feature type="domain" description="Organic solvent tolerance-like N-terminal" evidence="3">
    <location>
        <begin position="34"/>
        <end position="135"/>
    </location>
</feature>
<dbReference type="RefSeq" id="WP_330931445.1">
    <property type="nucleotide sequence ID" value="NZ_CP119075.1"/>
</dbReference>
<feature type="domain" description="LptD C-terminal" evidence="4">
    <location>
        <begin position="283"/>
        <end position="497"/>
    </location>
</feature>
<keyword evidence="1" id="KW-0472">Membrane</keyword>